<dbReference type="GO" id="GO:0016614">
    <property type="term" value="F:oxidoreductase activity, acting on CH-OH group of donors"/>
    <property type="evidence" value="ECO:0007669"/>
    <property type="project" value="InterPro"/>
</dbReference>
<evidence type="ECO:0000256" key="2">
    <source>
        <dbReference type="ARBA" id="ARBA00010790"/>
    </source>
</evidence>
<dbReference type="InterPro" id="IPR012132">
    <property type="entry name" value="GMC_OxRdtase"/>
</dbReference>
<dbReference type="PANTHER" id="PTHR11552:SF201">
    <property type="entry name" value="GLUCOSE-METHANOL-CHOLINE OXIDOREDUCTASE N-TERMINAL DOMAIN-CONTAINING PROTEIN"/>
    <property type="match status" value="1"/>
</dbReference>
<evidence type="ECO:0000256" key="9">
    <source>
        <dbReference type="PIRSR" id="PIRSR000137-2"/>
    </source>
</evidence>
<keyword evidence="4" id="KW-0732">Signal</keyword>
<keyword evidence="7" id="KW-0325">Glycoprotein</keyword>
<organism evidence="12 13">
    <name type="scientific">Cylindrobasidium torrendii FP15055 ss-10</name>
    <dbReference type="NCBI Taxonomy" id="1314674"/>
    <lineage>
        <taxon>Eukaryota</taxon>
        <taxon>Fungi</taxon>
        <taxon>Dikarya</taxon>
        <taxon>Basidiomycota</taxon>
        <taxon>Agaricomycotina</taxon>
        <taxon>Agaricomycetes</taxon>
        <taxon>Agaricomycetidae</taxon>
        <taxon>Agaricales</taxon>
        <taxon>Marasmiineae</taxon>
        <taxon>Physalacriaceae</taxon>
        <taxon>Cylindrobasidium</taxon>
    </lineage>
</organism>
<dbReference type="Pfam" id="PF05199">
    <property type="entry name" value="GMC_oxred_C"/>
    <property type="match status" value="1"/>
</dbReference>
<reference evidence="12 13" key="1">
    <citation type="journal article" date="2015" name="Fungal Genet. Biol.">
        <title>Evolution of novel wood decay mechanisms in Agaricales revealed by the genome sequences of Fistulina hepatica and Cylindrobasidium torrendii.</title>
        <authorList>
            <person name="Floudas D."/>
            <person name="Held B.W."/>
            <person name="Riley R."/>
            <person name="Nagy L.G."/>
            <person name="Koehler G."/>
            <person name="Ransdell A.S."/>
            <person name="Younus H."/>
            <person name="Chow J."/>
            <person name="Chiniquy J."/>
            <person name="Lipzen A."/>
            <person name="Tritt A."/>
            <person name="Sun H."/>
            <person name="Haridas S."/>
            <person name="LaButti K."/>
            <person name="Ohm R.A."/>
            <person name="Kues U."/>
            <person name="Blanchette R.A."/>
            <person name="Grigoriev I.V."/>
            <person name="Minto R.E."/>
            <person name="Hibbett D.S."/>
        </authorList>
    </citation>
    <scope>NUCLEOTIDE SEQUENCE [LARGE SCALE GENOMIC DNA]</scope>
    <source>
        <strain evidence="12 13">FP15055 ss-10</strain>
    </source>
</reference>
<evidence type="ECO:0000256" key="4">
    <source>
        <dbReference type="ARBA" id="ARBA00022729"/>
    </source>
</evidence>
<proteinExistence type="inferred from homology"/>
<dbReference type="Pfam" id="PF00732">
    <property type="entry name" value="GMC_oxred_N"/>
    <property type="match status" value="1"/>
</dbReference>
<dbReference type="InterPro" id="IPR007867">
    <property type="entry name" value="GMC_OxRtase_C"/>
</dbReference>
<keyword evidence="3 10" id="KW-0285">Flavoprotein</keyword>
<dbReference type="AlphaFoldDB" id="A0A0D7B1K5"/>
<evidence type="ECO:0000256" key="7">
    <source>
        <dbReference type="ARBA" id="ARBA00023180"/>
    </source>
</evidence>
<dbReference type="InterPro" id="IPR036188">
    <property type="entry name" value="FAD/NAD-bd_sf"/>
</dbReference>
<comment type="similarity">
    <text evidence="2 10">Belongs to the GMC oxidoreductase family.</text>
</comment>
<dbReference type="PANTHER" id="PTHR11552">
    <property type="entry name" value="GLUCOSE-METHANOL-CHOLINE GMC OXIDOREDUCTASE"/>
    <property type="match status" value="1"/>
</dbReference>
<dbReference type="InterPro" id="IPR000172">
    <property type="entry name" value="GMC_OxRdtase_N"/>
</dbReference>
<feature type="binding site" evidence="9">
    <location>
        <position position="255"/>
    </location>
    <ligand>
        <name>FAD</name>
        <dbReference type="ChEBI" id="CHEBI:57692"/>
    </ligand>
</feature>
<keyword evidence="6" id="KW-0560">Oxidoreductase</keyword>
<feature type="active site" description="Proton donor" evidence="8">
    <location>
        <position position="553"/>
    </location>
</feature>
<keyword evidence="13" id="KW-1185">Reference proteome</keyword>
<dbReference type="EMBL" id="KN880640">
    <property type="protein sequence ID" value="KIY64352.1"/>
    <property type="molecule type" value="Genomic_DNA"/>
</dbReference>
<evidence type="ECO:0000256" key="3">
    <source>
        <dbReference type="ARBA" id="ARBA00022630"/>
    </source>
</evidence>
<evidence type="ECO:0000256" key="8">
    <source>
        <dbReference type="PIRSR" id="PIRSR000137-1"/>
    </source>
</evidence>
<sequence length="616" mass="67143">MPIVSVNEVADKAFDHIIIGTSSIQRSSAGLLLASRLSEDADRSVLVLDAGNLNEKDPLIMRPGQHGHTFTNPVYDWGFKTTPQEKVDGRQLPWFRGKSLGGSSAMNFMCWTVPPKEDIDDWERLGNPGINWNLYERCVKKVATYSPPNVASDIRADAAEPRANLDVWKNEPTGDGPLKVTHPKSIPEFDFKFLESLHQQGLPVSSGPISGSPNGTNLIANTFDPADSSRSYAATAFFYPNQHRANLSLLVAAEVSNIITRSGADGLEATGVEFVHREGEQRTSHVVHATKEVTLCAGTLKSAQILELSGIGRQDVLNRIGVPVKLELDGVGENIQDHTFAALSFELNDDQSDTWDVLSDPDEQKRQVELYAKNEGVYTLGITAMSYSPLSTVSTRAEQLLQDTKTRIEQDILKGAYSKAQIEQYEVMLDKLGRDAPGYEFIAVPGTLSGPNLPEKGKKYLSVCCATNYSFSRGTIHATSKSAGVDPECDPKYFAYDVDRLAMTDMVKFIRKAVAEGPLKTCLSGVELNPGAKVQTDEEIDAWVKGSLSSTWHAIGATSMLPKEKGGVVDTKLKVYGTKNIRVADLSVVPLHIAAHTLATAYVIGQYASEVIRAEA</sequence>
<dbReference type="GO" id="GO:0050660">
    <property type="term" value="F:flavin adenine dinucleotide binding"/>
    <property type="evidence" value="ECO:0007669"/>
    <property type="project" value="InterPro"/>
</dbReference>
<dbReference type="Gene3D" id="3.30.560.10">
    <property type="entry name" value="Glucose Oxidase, domain 3"/>
    <property type="match status" value="1"/>
</dbReference>
<evidence type="ECO:0000256" key="5">
    <source>
        <dbReference type="ARBA" id="ARBA00022827"/>
    </source>
</evidence>
<dbReference type="Proteomes" id="UP000054007">
    <property type="component" value="Unassembled WGS sequence"/>
</dbReference>
<dbReference type="Gene3D" id="3.50.50.60">
    <property type="entry name" value="FAD/NAD(P)-binding domain"/>
    <property type="match status" value="1"/>
</dbReference>
<name>A0A0D7B1K5_9AGAR</name>
<evidence type="ECO:0000259" key="11">
    <source>
        <dbReference type="PROSITE" id="PS00623"/>
    </source>
</evidence>
<dbReference type="OrthoDB" id="269227at2759"/>
<feature type="active site" description="Proton acceptor" evidence="8">
    <location>
        <position position="596"/>
    </location>
</feature>
<evidence type="ECO:0000313" key="13">
    <source>
        <dbReference type="Proteomes" id="UP000054007"/>
    </source>
</evidence>
<comment type="cofactor">
    <cofactor evidence="1 9">
        <name>FAD</name>
        <dbReference type="ChEBI" id="CHEBI:57692"/>
    </cofactor>
</comment>
<keyword evidence="5 9" id="KW-0274">FAD</keyword>
<dbReference type="SUPFAM" id="SSF54373">
    <property type="entry name" value="FAD-linked reductases, C-terminal domain"/>
    <property type="match status" value="1"/>
</dbReference>
<dbReference type="PROSITE" id="PS00623">
    <property type="entry name" value="GMC_OXRED_1"/>
    <property type="match status" value="1"/>
</dbReference>
<dbReference type="STRING" id="1314674.A0A0D7B1K5"/>
<dbReference type="PIRSF" id="PIRSF000137">
    <property type="entry name" value="Alcohol_oxidase"/>
    <property type="match status" value="1"/>
</dbReference>
<feature type="domain" description="Glucose-methanol-choline oxidoreductase N-terminal" evidence="11">
    <location>
        <begin position="97"/>
        <end position="120"/>
    </location>
</feature>
<gene>
    <name evidence="12" type="ORF">CYLTODRAFT_381011</name>
</gene>
<protein>
    <submittedName>
        <fullName evidence="12">GMC oxidoreductase</fullName>
    </submittedName>
</protein>
<evidence type="ECO:0000256" key="1">
    <source>
        <dbReference type="ARBA" id="ARBA00001974"/>
    </source>
</evidence>
<evidence type="ECO:0000256" key="6">
    <source>
        <dbReference type="ARBA" id="ARBA00023002"/>
    </source>
</evidence>
<accession>A0A0D7B1K5</accession>
<evidence type="ECO:0000256" key="10">
    <source>
        <dbReference type="RuleBase" id="RU003968"/>
    </source>
</evidence>
<dbReference type="SUPFAM" id="SSF51905">
    <property type="entry name" value="FAD/NAD(P)-binding domain"/>
    <property type="match status" value="1"/>
</dbReference>
<evidence type="ECO:0000313" key="12">
    <source>
        <dbReference type="EMBL" id="KIY64352.1"/>
    </source>
</evidence>
<feature type="binding site" evidence="9">
    <location>
        <begin position="552"/>
        <end position="553"/>
    </location>
    <ligand>
        <name>FAD</name>
        <dbReference type="ChEBI" id="CHEBI:57692"/>
    </ligand>
</feature>